<dbReference type="RefSeq" id="WP_068515422.1">
    <property type="nucleotide sequence ID" value="NZ_AP014945.1"/>
</dbReference>
<keyword evidence="1" id="KW-0472">Membrane</keyword>
<dbReference type="InterPro" id="IPR038765">
    <property type="entry name" value="Papain-like_cys_pep_sf"/>
</dbReference>
<feature type="transmembrane region" description="Helical" evidence="1">
    <location>
        <begin position="57"/>
        <end position="79"/>
    </location>
</feature>
<dbReference type="KEGG" id="cthi:THC_1452"/>
<feature type="domain" description="Transglutaminase-like" evidence="2">
    <location>
        <begin position="408"/>
        <end position="478"/>
    </location>
</feature>
<keyword evidence="4" id="KW-1185">Reference proteome</keyword>
<dbReference type="EMBL" id="AP014945">
    <property type="protein sequence ID" value="BAU23817.1"/>
    <property type="molecule type" value="Genomic_DNA"/>
</dbReference>
<dbReference type="Gene3D" id="3.10.620.30">
    <property type="match status" value="1"/>
</dbReference>
<dbReference type="InterPro" id="IPR021878">
    <property type="entry name" value="TgpA_N"/>
</dbReference>
<dbReference type="SMART" id="SM00460">
    <property type="entry name" value="TGc"/>
    <property type="match status" value="1"/>
</dbReference>
<keyword evidence="1" id="KW-1133">Transmembrane helix</keyword>
<dbReference type="Pfam" id="PF11992">
    <property type="entry name" value="TgpA_N"/>
    <property type="match status" value="1"/>
</dbReference>
<feature type="transmembrane region" description="Helical" evidence="1">
    <location>
        <begin position="547"/>
        <end position="566"/>
    </location>
</feature>
<feature type="transmembrane region" description="Helical" evidence="1">
    <location>
        <begin position="127"/>
        <end position="148"/>
    </location>
</feature>
<evidence type="ECO:0000313" key="4">
    <source>
        <dbReference type="Proteomes" id="UP000068196"/>
    </source>
</evidence>
<dbReference type="PANTHER" id="PTHR42736">
    <property type="entry name" value="PROTEIN-GLUTAMINE GAMMA-GLUTAMYLTRANSFERASE"/>
    <property type="match status" value="1"/>
</dbReference>
<sequence length="655" mass="76481">MNIKKFSFEQVLVYGSLLIPFGLLFKVISIEAWGICLFLSSLAFFLERGKIFFPRLFINLAGILFIALFFLTVNLSNFLENALRTLLFLLSLKLLEKKALRDFFQIYLLEFLILAGASYFYTHFTFFILLILQIFYVGYALFFHLYMVEMEVKTISWRELRGGVIWFGVLLWASLFLSGVFFIGLPRLKTPLFNLAKNPEEKAKTGFTNQIRLGVFSEIQESARKVLRLSFEEGKVLNPDSLYFRVMVYDYFDGRSWQRKYIPEEIPGKGDITGRAFKGTIYLEEDLEGYLPVPDGTMVVRKLEGVRTFADGVFKLDTPLIYPLRYEILLLKETNSYAEDLPLQSSGNLAPYLQVPHVDERVLSLAKRLKGKDAEETIKKTLGYFQQEGFRYSLTKLPLTQKPLETFLFETKRGNCEYFAGATALLFRLNGIPSRVIGGYKGAIYHERGGYYLVEERFAHSWVEAWLNGRWLRVDPSPSASFVLLSQNQGLLYKIKLYLDWINFYYTKIILDFDFSKQKRLLNLFKSDLLKRTQKDGKEFSFSGLKGWLKVALIVFGVVIFLAVLFKHKKELPFFWSSEKRLLYLFLKELKKMGYPKLESEGLFELAEKIKNATLREEVLRFISLYSEYSYKDRPFDKEVLKRLRECLKRLQSLR</sequence>
<feature type="transmembrane region" description="Helical" evidence="1">
    <location>
        <begin position="100"/>
        <end position="121"/>
    </location>
</feature>
<dbReference type="PANTHER" id="PTHR42736:SF1">
    <property type="entry name" value="PROTEIN-GLUTAMINE GAMMA-GLUTAMYLTRANSFERASE"/>
    <property type="match status" value="1"/>
</dbReference>
<accession>A0A0U5B177</accession>
<dbReference type="OrthoDB" id="9804872at2"/>
<dbReference type="InterPro" id="IPR052901">
    <property type="entry name" value="Bact_TGase-like"/>
</dbReference>
<name>A0A0U5B177_9BACT</name>
<feature type="transmembrane region" description="Helical" evidence="1">
    <location>
        <begin position="12"/>
        <end position="45"/>
    </location>
</feature>
<organism evidence="3 4">
    <name type="scientific">Caldimicrobium thiodismutans</name>
    <dbReference type="NCBI Taxonomy" id="1653476"/>
    <lineage>
        <taxon>Bacteria</taxon>
        <taxon>Pseudomonadati</taxon>
        <taxon>Thermodesulfobacteriota</taxon>
        <taxon>Thermodesulfobacteria</taxon>
        <taxon>Thermodesulfobacteriales</taxon>
        <taxon>Thermodesulfobacteriaceae</taxon>
        <taxon>Caldimicrobium</taxon>
    </lineage>
</organism>
<evidence type="ECO:0000313" key="3">
    <source>
        <dbReference type="EMBL" id="BAU23817.1"/>
    </source>
</evidence>
<gene>
    <name evidence="3" type="ORF">THC_1452</name>
</gene>
<dbReference type="Proteomes" id="UP000068196">
    <property type="component" value="Chromosome"/>
</dbReference>
<proteinExistence type="predicted"/>
<reference evidence="4" key="2">
    <citation type="journal article" date="2016" name="Int. J. Syst. Evol. Microbiol.">
        <title>Caldimicrobium thiodismutans sp. nov., a sulfur-disproportionating bacterium isolated from a hot spring.</title>
        <authorList>
            <person name="Kojima H."/>
            <person name="Umezawa K."/>
            <person name="Fukui M."/>
        </authorList>
    </citation>
    <scope>NUCLEOTIDE SEQUENCE [LARGE SCALE GENOMIC DNA]</scope>
    <source>
        <strain evidence="4">TF1</strain>
    </source>
</reference>
<keyword evidence="1" id="KW-0812">Transmembrane</keyword>
<dbReference type="STRING" id="1653476.THC_1452"/>
<reference evidence="3 4" key="1">
    <citation type="journal article" date="2016" name="Int. J. Syst. Evol. Microbiol.">
        <title>Caldimicrobium thiodismutans sp. nov., a sulfur-disproportionating bacterium isolated from a hot spring, and emended description of the genus Caldimicrobium.</title>
        <authorList>
            <person name="Kojima H."/>
            <person name="Umezawa K."/>
            <person name="Fukui M."/>
        </authorList>
    </citation>
    <scope>NUCLEOTIDE SEQUENCE [LARGE SCALE GENOMIC DNA]</scope>
    <source>
        <strain evidence="3 4">TF1</strain>
    </source>
</reference>
<evidence type="ECO:0000259" key="2">
    <source>
        <dbReference type="SMART" id="SM00460"/>
    </source>
</evidence>
<protein>
    <submittedName>
        <fullName evidence="3">Transglutaminase</fullName>
    </submittedName>
</protein>
<dbReference type="Pfam" id="PF01841">
    <property type="entry name" value="Transglut_core"/>
    <property type="match status" value="1"/>
</dbReference>
<dbReference type="InterPro" id="IPR002931">
    <property type="entry name" value="Transglutaminase-like"/>
</dbReference>
<feature type="transmembrane region" description="Helical" evidence="1">
    <location>
        <begin position="160"/>
        <end position="185"/>
    </location>
</feature>
<dbReference type="SUPFAM" id="SSF54001">
    <property type="entry name" value="Cysteine proteinases"/>
    <property type="match status" value="1"/>
</dbReference>
<evidence type="ECO:0000256" key="1">
    <source>
        <dbReference type="SAM" id="Phobius"/>
    </source>
</evidence>
<dbReference type="AlphaFoldDB" id="A0A0U5B177"/>